<evidence type="ECO:0000256" key="14">
    <source>
        <dbReference type="ARBA" id="ARBA00049886"/>
    </source>
</evidence>
<dbReference type="Proteomes" id="UP000610862">
    <property type="component" value="Unassembled WGS sequence"/>
</dbReference>
<feature type="binding site" evidence="17">
    <location>
        <position position="292"/>
    </location>
    <ligand>
        <name>substrate</name>
    </ligand>
</feature>
<dbReference type="InterPro" id="IPR024072">
    <property type="entry name" value="DHFR-like_dom_sf"/>
</dbReference>
<dbReference type="EC" id="1.1.1.193" evidence="15"/>
<dbReference type="GO" id="GO:0008703">
    <property type="term" value="F:5-amino-6-(5-phosphoribosylamino)uracil reductase activity"/>
    <property type="evidence" value="ECO:0007669"/>
    <property type="project" value="UniProtKB-EC"/>
</dbReference>
<feature type="binding site" evidence="17">
    <location>
        <position position="200"/>
    </location>
    <ligand>
        <name>NADP(+)</name>
        <dbReference type="ChEBI" id="CHEBI:58349"/>
    </ligand>
</feature>
<feature type="binding site" evidence="17">
    <location>
        <position position="154"/>
    </location>
    <ligand>
        <name>NADP(+)</name>
        <dbReference type="ChEBI" id="CHEBI:58349"/>
    </ligand>
</feature>
<keyword evidence="9 15" id="KW-0862">Zinc</keyword>
<evidence type="ECO:0000256" key="2">
    <source>
        <dbReference type="ARBA" id="ARBA00004882"/>
    </source>
</evidence>
<dbReference type="RefSeq" id="WP_177267842.1">
    <property type="nucleotide sequence ID" value="NZ_JACRTA010000002.1"/>
</dbReference>
<comment type="caution">
    <text evidence="20">The sequence shown here is derived from an EMBL/GenBank/DDBJ whole genome shotgun (WGS) entry which is preliminary data.</text>
</comment>
<feature type="binding site" evidence="17">
    <location>
        <position position="196"/>
    </location>
    <ligand>
        <name>NADP(+)</name>
        <dbReference type="ChEBI" id="CHEBI:58349"/>
    </ligand>
</feature>
<dbReference type="NCBIfam" id="TIGR00326">
    <property type="entry name" value="eubact_ribD"/>
    <property type="match status" value="1"/>
</dbReference>
<evidence type="ECO:0000313" key="20">
    <source>
        <dbReference type="EMBL" id="MBC8568699.1"/>
    </source>
</evidence>
<dbReference type="PROSITE" id="PS00903">
    <property type="entry name" value="CYT_DCMP_DEAMINASES_1"/>
    <property type="match status" value="1"/>
</dbReference>
<dbReference type="PIRSF" id="PIRSF006769">
    <property type="entry name" value="RibD"/>
    <property type="match status" value="1"/>
</dbReference>
<dbReference type="InterPro" id="IPR050765">
    <property type="entry name" value="Riboflavin_Biosynth_HTPR"/>
</dbReference>
<evidence type="ECO:0000256" key="1">
    <source>
        <dbReference type="ARBA" id="ARBA00002151"/>
    </source>
</evidence>
<comment type="pathway">
    <text evidence="3 15">Cofactor biosynthesis; riboflavin biosynthesis; 5-amino-6-(D-ribitylamino)uracil from GTP: step 3/4.</text>
</comment>
<dbReference type="Gene3D" id="3.40.140.10">
    <property type="entry name" value="Cytidine Deaminase, domain 2"/>
    <property type="match status" value="1"/>
</dbReference>
<evidence type="ECO:0000256" key="13">
    <source>
        <dbReference type="ARBA" id="ARBA00049861"/>
    </source>
</evidence>
<dbReference type="InterPro" id="IPR016192">
    <property type="entry name" value="APOBEC/CMP_deaminase_Zn-bd"/>
</dbReference>
<sequence>MKDEKYMRLALNLAEKGCGKVNPNPLVGAVIVKNSKVIGKGYHMEYGGFHAEREAISSCCECPEGADMYVTLEPCCHQGKQPPCTEAIIQAGIKHVIVGSYDPNPLVSGKGIQMLKEHGIKVTENFLREECDSVNYVFFNFISTGFPYVVMKYAMTMDGKIAVRTGESRWVTGKEARKQVHRDRNRYSAVMVGIGTVLKDDPLLTCRIAGGRNPIRIVCDTDLRIPEDSQIVKTSREIRTIIATASNDVRQYRKIQQAGCEIFHIPVKNGHIDLKKLMRKLGEINIDSVLLEGGATINWAALEADIVNKIQVYISPKLFGGGRAPSPIGGKGVSMPAAAFMASPPKITFFNDDILLESEVMKKCLQE</sequence>
<feature type="binding site" evidence="18">
    <location>
        <position position="75"/>
    </location>
    <ligand>
        <name>Zn(2+)</name>
        <dbReference type="ChEBI" id="CHEBI:29105"/>
        <note>catalytic</note>
    </ligand>
</feature>
<dbReference type="PANTHER" id="PTHR38011">
    <property type="entry name" value="DIHYDROFOLATE REDUCTASE FAMILY PROTEIN (AFU_ORTHOLOGUE AFUA_8G06820)"/>
    <property type="match status" value="1"/>
</dbReference>
<dbReference type="InterPro" id="IPR002125">
    <property type="entry name" value="CMP_dCMP_dom"/>
</dbReference>
<feature type="binding site" evidence="17">
    <location>
        <position position="184"/>
    </location>
    <ligand>
        <name>substrate</name>
    </ligand>
</feature>
<organism evidence="20 21">
    <name type="scientific">Lentihominibacter hominis</name>
    <dbReference type="NCBI Taxonomy" id="2763645"/>
    <lineage>
        <taxon>Bacteria</taxon>
        <taxon>Bacillati</taxon>
        <taxon>Bacillota</taxon>
        <taxon>Clostridia</taxon>
        <taxon>Peptostreptococcales</taxon>
        <taxon>Anaerovoracaceae</taxon>
        <taxon>Lentihominibacter</taxon>
    </lineage>
</organism>
<feature type="binding site" evidence="17">
    <location>
        <position position="168"/>
    </location>
    <ligand>
        <name>substrate</name>
    </ligand>
</feature>
<reference evidence="20" key="1">
    <citation type="submission" date="2020-08" db="EMBL/GenBank/DDBJ databases">
        <title>Genome public.</title>
        <authorList>
            <person name="Liu C."/>
            <person name="Sun Q."/>
        </authorList>
    </citation>
    <scope>NUCLEOTIDE SEQUENCE</scope>
    <source>
        <strain evidence="20">NSJ-24</strain>
    </source>
</reference>
<feature type="binding site" evidence="17">
    <location>
        <position position="204"/>
    </location>
    <ligand>
        <name>substrate</name>
    </ligand>
</feature>
<keyword evidence="12" id="KW-0511">Multifunctional enzyme</keyword>
<evidence type="ECO:0000256" key="10">
    <source>
        <dbReference type="ARBA" id="ARBA00022857"/>
    </source>
</evidence>
<dbReference type="InterPro" id="IPR004794">
    <property type="entry name" value="Eubact_RibD"/>
</dbReference>
<evidence type="ECO:0000256" key="4">
    <source>
        <dbReference type="ARBA" id="ARBA00005259"/>
    </source>
</evidence>
<dbReference type="SUPFAM" id="SSF53597">
    <property type="entry name" value="Dihydrofolate reductase-like"/>
    <property type="match status" value="1"/>
</dbReference>
<feature type="binding site" evidence="17">
    <location>
        <begin position="294"/>
        <end position="300"/>
    </location>
    <ligand>
        <name>NADP(+)</name>
        <dbReference type="ChEBI" id="CHEBI:58349"/>
    </ligand>
</feature>
<dbReference type="GO" id="GO:0008270">
    <property type="term" value="F:zinc ion binding"/>
    <property type="evidence" value="ECO:0007669"/>
    <property type="project" value="InterPro"/>
</dbReference>
<dbReference type="Pfam" id="PF01872">
    <property type="entry name" value="RibD_C"/>
    <property type="match status" value="1"/>
</dbReference>
<evidence type="ECO:0000256" key="5">
    <source>
        <dbReference type="ARBA" id="ARBA00007417"/>
    </source>
</evidence>
<keyword evidence="11 15" id="KW-0560">Oxidoreductase</keyword>
<comment type="similarity">
    <text evidence="4 15">In the N-terminal section; belongs to the cytidine and deoxycytidylate deaminase family.</text>
</comment>
<dbReference type="GO" id="GO:0009231">
    <property type="term" value="P:riboflavin biosynthetic process"/>
    <property type="evidence" value="ECO:0007669"/>
    <property type="project" value="UniProtKB-KW"/>
</dbReference>
<dbReference type="EC" id="3.5.4.26" evidence="15"/>
<gene>
    <name evidence="20" type="primary">ribD</name>
    <name evidence="20" type="ORF">H8692_08010</name>
</gene>
<dbReference type="InterPro" id="IPR002734">
    <property type="entry name" value="RibDG_C"/>
</dbReference>
<dbReference type="PROSITE" id="PS51747">
    <property type="entry name" value="CYT_DCMP_DEAMINASES_2"/>
    <property type="match status" value="1"/>
</dbReference>
<feature type="active site" description="Proton donor" evidence="16">
    <location>
        <position position="52"/>
    </location>
</feature>
<evidence type="ECO:0000256" key="8">
    <source>
        <dbReference type="ARBA" id="ARBA00022801"/>
    </source>
</evidence>
<feature type="binding site" evidence="17">
    <location>
        <position position="207"/>
    </location>
    <ligand>
        <name>substrate</name>
    </ligand>
</feature>
<name>A0A926EAC6_9FIRM</name>
<dbReference type="GO" id="GO:0008835">
    <property type="term" value="F:diaminohydroxyphosphoribosylaminopyrimidine deaminase activity"/>
    <property type="evidence" value="ECO:0007669"/>
    <property type="project" value="UniProtKB-EC"/>
</dbReference>
<comment type="catalytic activity">
    <reaction evidence="13 15">
        <text>5-amino-6-(5-phospho-D-ribitylamino)uracil + NADP(+) = 5-amino-6-(5-phospho-D-ribosylamino)uracil + NADPH + H(+)</text>
        <dbReference type="Rhea" id="RHEA:17845"/>
        <dbReference type="ChEBI" id="CHEBI:15378"/>
        <dbReference type="ChEBI" id="CHEBI:57783"/>
        <dbReference type="ChEBI" id="CHEBI:58349"/>
        <dbReference type="ChEBI" id="CHEBI:58421"/>
        <dbReference type="ChEBI" id="CHEBI:58453"/>
        <dbReference type="EC" id="1.1.1.193"/>
    </reaction>
</comment>
<dbReference type="SUPFAM" id="SSF53927">
    <property type="entry name" value="Cytidine deaminase-like"/>
    <property type="match status" value="1"/>
</dbReference>
<evidence type="ECO:0000313" key="21">
    <source>
        <dbReference type="Proteomes" id="UP000610862"/>
    </source>
</evidence>
<evidence type="ECO:0000256" key="3">
    <source>
        <dbReference type="ARBA" id="ARBA00004910"/>
    </source>
</evidence>
<comment type="pathway">
    <text evidence="2 15">Cofactor biosynthesis; riboflavin biosynthesis; 5-amino-6-(D-ribitylamino)uracil from GTP: step 2/4.</text>
</comment>
<protein>
    <recommendedName>
        <fullName evidence="15">Riboflavin biosynthesis protein RibD</fullName>
    </recommendedName>
    <domain>
        <recommendedName>
            <fullName evidence="15">Diaminohydroxyphosphoribosylaminopyrimidine deaminase</fullName>
            <shortName evidence="15">DRAP deaminase</shortName>
            <ecNumber evidence="15">3.5.4.26</ecNumber>
        </recommendedName>
        <alternativeName>
            <fullName evidence="15">Riboflavin-specific deaminase</fullName>
        </alternativeName>
    </domain>
    <domain>
        <recommendedName>
            <fullName evidence="15">5-amino-6-(5-phosphoribosylamino)uracil reductase</fullName>
            <ecNumber evidence="15">1.1.1.193</ecNumber>
        </recommendedName>
        <alternativeName>
            <fullName evidence="15">HTP reductase</fullName>
        </alternativeName>
    </domain>
</protein>
<evidence type="ECO:0000256" key="12">
    <source>
        <dbReference type="ARBA" id="ARBA00023268"/>
    </source>
</evidence>
<evidence type="ECO:0000256" key="15">
    <source>
        <dbReference type="PIRNR" id="PIRNR006769"/>
    </source>
</evidence>
<dbReference type="CDD" id="cd01284">
    <property type="entry name" value="Riboflavin_deaminase-reductase"/>
    <property type="match status" value="1"/>
</dbReference>
<feature type="domain" description="CMP/dCMP-type deaminase" evidence="19">
    <location>
        <begin position="1"/>
        <end position="123"/>
    </location>
</feature>
<dbReference type="InterPro" id="IPR016193">
    <property type="entry name" value="Cytidine_deaminase-like"/>
</dbReference>
<dbReference type="Pfam" id="PF00383">
    <property type="entry name" value="dCMP_cyt_deam_1"/>
    <property type="match status" value="1"/>
</dbReference>
<comment type="similarity">
    <text evidence="5 15">In the C-terminal section; belongs to the HTP reductase family.</text>
</comment>
<dbReference type="GO" id="GO:0050661">
    <property type="term" value="F:NADP binding"/>
    <property type="evidence" value="ECO:0007669"/>
    <property type="project" value="InterPro"/>
</dbReference>
<feature type="binding site" evidence="17">
    <location>
        <position position="170"/>
    </location>
    <ligand>
        <name>NADP(+)</name>
        <dbReference type="ChEBI" id="CHEBI:58349"/>
    </ligand>
</feature>
<keyword evidence="8 15" id="KW-0378">Hydrolase</keyword>
<evidence type="ECO:0000256" key="11">
    <source>
        <dbReference type="ARBA" id="ARBA00023002"/>
    </source>
</evidence>
<dbReference type="AlphaFoldDB" id="A0A926EAC6"/>
<evidence type="ECO:0000256" key="18">
    <source>
        <dbReference type="PIRSR" id="PIRSR006769-3"/>
    </source>
</evidence>
<comment type="catalytic activity">
    <reaction evidence="14 15">
        <text>2,5-diamino-6-hydroxy-4-(5-phosphoribosylamino)-pyrimidine + H2O + H(+) = 5-amino-6-(5-phospho-D-ribosylamino)uracil + NH4(+)</text>
        <dbReference type="Rhea" id="RHEA:21868"/>
        <dbReference type="ChEBI" id="CHEBI:15377"/>
        <dbReference type="ChEBI" id="CHEBI:15378"/>
        <dbReference type="ChEBI" id="CHEBI:28938"/>
        <dbReference type="ChEBI" id="CHEBI:58453"/>
        <dbReference type="ChEBI" id="CHEBI:58614"/>
        <dbReference type="EC" id="3.5.4.26"/>
    </reaction>
</comment>
<evidence type="ECO:0000259" key="19">
    <source>
        <dbReference type="PROSITE" id="PS51747"/>
    </source>
</evidence>
<dbReference type="Gene3D" id="3.40.430.10">
    <property type="entry name" value="Dihydrofolate Reductase, subunit A"/>
    <property type="match status" value="1"/>
</dbReference>
<evidence type="ECO:0000256" key="6">
    <source>
        <dbReference type="ARBA" id="ARBA00022619"/>
    </source>
</evidence>
<dbReference type="InterPro" id="IPR011549">
    <property type="entry name" value="RibD_C"/>
</dbReference>
<evidence type="ECO:0000256" key="17">
    <source>
        <dbReference type="PIRSR" id="PIRSR006769-2"/>
    </source>
</evidence>
<keyword evidence="21" id="KW-1185">Reference proteome</keyword>
<evidence type="ECO:0000256" key="7">
    <source>
        <dbReference type="ARBA" id="ARBA00022723"/>
    </source>
</evidence>
<comment type="function">
    <text evidence="1 15">Converts 2,5-diamino-6-(ribosylamino)-4(3h)-pyrimidinone 5'-phosphate into 5-amino-6-(ribosylamino)-2,4(1h,3h)-pyrimidinedione 5'-phosphate.</text>
</comment>
<keyword evidence="7 15" id="KW-0479">Metal-binding</keyword>
<dbReference type="PANTHER" id="PTHR38011:SF7">
    <property type="entry name" value="2,5-DIAMINO-6-RIBOSYLAMINO-4(3H)-PYRIMIDINONE 5'-PHOSPHATE REDUCTASE"/>
    <property type="match status" value="1"/>
</dbReference>
<keyword evidence="6 15" id="KW-0686">Riboflavin biosynthesis</keyword>
<comment type="cofactor">
    <cofactor evidence="15 18">
        <name>Zn(2+)</name>
        <dbReference type="ChEBI" id="CHEBI:29105"/>
    </cofactor>
    <text evidence="15 18">Binds 1 zinc ion.</text>
</comment>
<dbReference type="FunFam" id="3.40.140.10:FF:000025">
    <property type="entry name" value="Riboflavin biosynthesis protein RibD"/>
    <property type="match status" value="1"/>
</dbReference>
<feature type="binding site" evidence="17">
    <location>
        <position position="221"/>
    </location>
    <ligand>
        <name>NADP(+)</name>
        <dbReference type="ChEBI" id="CHEBI:58349"/>
    </ligand>
</feature>
<feature type="binding site" evidence="18">
    <location>
        <position position="84"/>
    </location>
    <ligand>
        <name>Zn(2+)</name>
        <dbReference type="ChEBI" id="CHEBI:29105"/>
        <note>catalytic</note>
    </ligand>
</feature>
<dbReference type="NCBIfam" id="TIGR00227">
    <property type="entry name" value="ribD_Cterm"/>
    <property type="match status" value="1"/>
</dbReference>
<evidence type="ECO:0000256" key="9">
    <source>
        <dbReference type="ARBA" id="ARBA00022833"/>
    </source>
</evidence>
<proteinExistence type="inferred from homology"/>
<dbReference type="EMBL" id="JACRTA010000002">
    <property type="protein sequence ID" value="MBC8568699.1"/>
    <property type="molecule type" value="Genomic_DNA"/>
</dbReference>
<evidence type="ECO:0000256" key="16">
    <source>
        <dbReference type="PIRSR" id="PIRSR006769-1"/>
    </source>
</evidence>
<feature type="binding site" evidence="18">
    <location>
        <position position="50"/>
    </location>
    <ligand>
        <name>Zn(2+)</name>
        <dbReference type="ChEBI" id="CHEBI:29105"/>
        <note>catalytic</note>
    </ligand>
</feature>
<accession>A0A926EAC6</accession>
<keyword evidence="10 15" id="KW-0521">NADP</keyword>